<dbReference type="InterPro" id="IPR001082">
    <property type="entry name" value="Pilin"/>
</dbReference>
<dbReference type="Proteomes" id="UP001596270">
    <property type="component" value="Unassembled WGS sequence"/>
</dbReference>
<dbReference type="Gene3D" id="3.30.700.10">
    <property type="entry name" value="Glycoprotein, Type 4 Pilin"/>
    <property type="match status" value="1"/>
</dbReference>
<evidence type="ECO:0000313" key="5">
    <source>
        <dbReference type="EMBL" id="MFC6281608.1"/>
    </source>
</evidence>
<evidence type="ECO:0000256" key="1">
    <source>
        <dbReference type="ARBA" id="ARBA00005233"/>
    </source>
</evidence>
<evidence type="ECO:0000256" key="3">
    <source>
        <dbReference type="RuleBase" id="RU000389"/>
    </source>
</evidence>
<dbReference type="EMBL" id="JBHSRS010000018">
    <property type="protein sequence ID" value="MFC6281608.1"/>
    <property type="molecule type" value="Genomic_DNA"/>
</dbReference>
<dbReference type="InterPro" id="IPR012902">
    <property type="entry name" value="N_methyl_site"/>
</dbReference>
<keyword evidence="2" id="KW-0488">Methylation</keyword>
<keyword evidence="4" id="KW-1133">Transmembrane helix</keyword>
<dbReference type="InterPro" id="IPR045584">
    <property type="entry name" value="Pilin-like"/>
</dbReference>
<dbReference type="Pfam" id="PF00114">
    <property type="entry name" value="Pilin"/>
    <property type="match status" value="1"/>
</dbReference>
<evidence type="ECO:0000313" key="6">
    <source>
        <dbReference type="Proteomes" id="UP001596270"/>
    </source>
</evidence>
<keyword evidence="4" id="KW-0472">Membrane</keyword>
<comment type="similarity">
    <text evidence="1 3">Belongs to the N-Me-Phe pilin family.</text>
</comment>
<comment type="caution">
    <text evidence="5">The sequence shown here is derived from an EMBL/GenBank/DDBJ whole genome shotgun (WGS) entry which is preliminary data.</text>
</comment>
<organism evidence="5 6">
    <name type="scientific">Polaromonas aquatica</name>
    <dbReference type="NCBI Taxonomy" id="332657"/>
    <lineage>
        <taxon>Bacteria</taxon>
        <taxon>Pseudomonadati</taxon>
        <taxon>Pseudomonadota</taxon>
        <taxon>Betaproteobacteria</taxon>
        <taxon>Burkholderiales</taxon>
        <taxon>Comamonadaceae</taxon>
        <taxon>Polaromonas</taxon>
    </lineage>
</organism>
<proteinExistence type="inferred from homology"/>
<feature type="transmembrane region" description="Helical" evidence="4">
    <location>
        <begin position="12"/>
        <end position="32"/>
    </location>
</feature>
<reference evidence="6" key="1">
    <citation type="journal article" date="2019" name="Int. J. Syst. Evol. Microbiol.">
        <title>The Global Catalogue of Microorganisms (GCM) 10K type strain sequencing project: providing services to taxonomists for standard genome sequencing and annotation.</title>
        <authorList>
            <consortium name="The Broad Institute Genomics Platform"/>
            <consortium name="The Broad Institute Genome Sequencing Center for Infectious Disease"/>
            <person name="Wu L."/>
            <person name="Ma J."/>
        </authorList>
    </citation>
    <scope>NUCLEOTIDE SEQUENCE [LARGE SCALE GENOMIC DNA]</scope>
    <source>
        <strain evidence="6">CCUG 39402</strain>
    </source>
</reference>
<dbReference type="Pfam" id="PF07963">
    <property type="entry name" value="N_methyl"/>
    <property type="match status" value="1"/>
</dbReference>
<evidence type="ECO:0000256" key="2">
    <source>
        <dbReference type="ARBA" id="ARBA00022481"/>
    </source>
</evidence>
<keyword evidence="4" id="KW-0812">Transmembrane</keyword>
<gene>
    <name evidence="5" type="ORF">ACFQND_10225</name>
</gene>
<dbReference type="NCBIfam" id="TIGR02532">
    <property type="entry name" value="IV_pilin_GFxxxE"/>
    <property type="match status" value="1"/>
</dbReference>
<evidence type="ECO:0000256" key="4">
    <source>
        <dbReference type="SAM" id="Phobius"/>
    </source>
</evidence>
<sequence>MKRSIQKGFTLIELMIVVAIIGILAAVALPAYQDYTKRAKLSEVILAASSCRTTITEVYQSVTGSLPLGGSWGCESTVSSSKYVNRIQTNDAGAISVQVSDTIKDDTIANTWIALVPSSAGGGTLAAGSIIKAWVCGPSTGSGTPVKFLPGSCRG</sequence>
<dbReference type="PANTHER" id="PTHR30093">
    <property type="entry name" value="GENERAL SECRETION PATHWAY PROTEIN G"/>
    <property type="match status" value="1"/>
</dbReference>
<accession>A0ABW1TXL1</accession>
<name>A0ABW1TXL1_9BURK</name>
<dbReference type="SUPFAM" id="SSF54523">
    <property type="entry name" value="Pili subunits"/>
    <property type="match status" value="1"/>
</dbReference>
<keyword evidence="6" id="KW-1185">Reference proteome</keyword>
<protein>
    <submittedName>
        <fullName evidence="5">Prepilin-type N-terminal cleavage/methylation domain-containing protein</fullName>
    </submittedName>
</protein>
<keyword evidence="3" id="KW-0281">Fimbrium</keyword>
<dbReference type="PROSITE" id="PS00409">
    <property type="entry name" value="PROKAR_NTER_METHYL"/>
    <property type="match status" value="1"/>
</dbReference>
<dbReference type="PANTHER" id="PTHR30093:SF34">
    <property type="entry name" value="PREPILIN PEPTIDASE-DEPENDENT PROTEIN D"/>
    <property type="match status" value="1"/>
</dbReference>